<dbReference type="RefSeq" id="WP_200759388.1">
    <property type="nucleotide sequence ID" value="NZ_AP023366.1"/>
</dbReference>
<evidence type="ECO:0000256" key="2">
    <source>
        <dbReference type="ARBA" id="ARBA00007118"/>
    </source>
</evidence>
<dbReference type="GO" id="GO:0016491">
    <property type="term" value="F:oxidoreductase activity"/>
    <property type="evidence" value="ECO:0007669"/>
    <property type="project" value="UniProtKB-KW"/>
</dbReference>
<dbReference type="PANTHER" id="PTHR43821:SF1">
    <property type="entry name" value="NAD(P)H NITROREDUCTASE YDJA-RELATED"/>
    <property type="match status" value="1"/>
</dbReference>
<keyword evidence="10" id="KW-1185">Reference proteome</keyword>
<evidence type="ECO:0000256" key="6">
    <source>
        <dbReference type="ARBA" id="ARBA00023002"/>
    </source>
</evidence>
<protein>
    <submittedName>
        <fullName evidence="9">Putative NAD(P)H nitroreductase YfhC</fullName>
    </submittedName>
</protein>
<evidence type="ECO:0000256" key="1">
    <source>
        <dbReference type="ARBA" id="ARBA00001917"/>
    </source>
</evidence>
<dbReference type="Proteomes" id="UP000593802">
    <property type="component" value="Chromosome"/>
</dbReference>
<reference evidence="9 10" key="1">
    <citation type="submission" date="2020-08" db="EMBL/GenBank/DDBJ databases">
        <title>Complete Genome Sequence of Effusibacillus dendaii Strain skT53, Isolated from Farmland soil.</title>
        <authorList>
            <person name="Konishi T."/>
            <person name="Kawasaki H."/>
        </authorList>
    </citation>
    <scope>NUCLEOTIDE SEQUENCE [LARGE SCALE GENOMIC DNA]</scope>
    <source>
        <strain evidence="10">skT53</strain>
    </source>
</reference>
<evidence type="ECO:0000256" key="4">
    <source>
        <dbReference type="ARBA" id="ARBA00022643"/>
    </source>
</evidence>
<evidence type="ECO:0000259" key="8">
    <source>
        <dbReference type="Pfam" id="PF00881"/>
    </source>
</evidence>
<comment type="cofactor">
    <cofactor evidence="1">
        <name>FMN</name>
        <dbReference type="ChEBI" id="CHEBI:58210"/>
    </cofactor>
</comment>
<dbReference type="CDD" id="cd02135">
    <property type="entry name" value="YdjA-like"/>
    <property type="match status" value="1"/>
</dbReference>
<dbReference type="PANTHER" id="PTHR43821">
    <property type="entry name" value="NAD(P)H NITROREDUCTASE YDJA-RELATED"/>
    <property type="match status" value="1"/>
</dbReference>
<keyword evidence="7" id="KW-0520">NAD</keyword>
<dbReference type="InterPro" id="IPR052530">
    <property type="entry name" value="NAD(P)H_nitroreductase"/>
</dbReference>
<dbReference type="KEGG" id="eff:skT53_02300"/>
<proteinExistence type="inferred from homology"/>
<evidence type="ECO:0000256" key="7">
    <source>
        <dbReference type="ARBA" id="ARBA00023027"/>
    </source>
</evidence>
<keyword evidence="3" id="KW-0285">Flavoprotein</keyword>
<evidence type="ECO:0000313" key="10">
    <source>
        <dbReference type="Proteomes" id="UP000593802"/>
    </source>
</evidence>
<dbReference type="InterPro" id="IPR000415">
    <property type="entry name" value="Nitroreductase-like"/>
</dbReference>
<dbReference type="AlphaFoldDB" id="A0A7I8D585"/>
<dbReference type="InterPro" id="IPR026021">
    <property type="entry name" value="YdjA-like"/>
</dbReference>
<accession>A0A7I8D585</accession>
<evidence type="ECO:0000256" key="5">
    <source>
        <dbReference type="ARBA" id="ARBA00022857"/>
    </source>
</evidence>
<dbReference type="SUPFAM" id="SSF55469">
    <property type="entry name" value="FMN-dependent nitroreductase-like"/>
    <property type="match status" value="1"/>
</dbReference>
<gene>
    <name evidence="9" type="primary">yfhC</name>
    <name evidence="9" type="ORF">skT53_02300</name>
</gene>
<keyword evidence="4" id="KW-0288">FMN</keyword>
<dbReference type="Gene3D" id="3.40.109.10">
    <property type="entry name" value="NADH Oxidase"/>
    <property type="match status" value="1"/>
</dbReference>
<evidence type="ECO:0000313" key="9">
    <source>
        <dbReference type="EMBL" id="BCJ85245.1"/>
    </source>
</evidence>
<dbReference type="EMBL" id="AP023366">
    <property type="protein sequence ID" value="BCJ85245.1"/>
    <property type="molecule type" value="Genomic_DNA"/>
</dbReference>
<evidence type="ECO:0000256" key="3">
    <source>
        <dbReference type="ARBA" id="ARBA00022630"/>
    </source>
</evidence>
<organism evidence="9 10">
    <name type="scientific">Effusibacillus dendaii</name>
    <dbReference type="NCBI Taxonomy" id="2743772"/>
    <lineage>
        <taxon>Bacteria</taxon>
        <taxon>Bacillati</taxon>
        <taxon>Bacillota</taxon>
        <taxon>Bacilli</taxon>
        <taxon>Bacillales</taxon>
        <taxon>Alicyclobacillaceae</taxon>
        <taxon>Effusibacillus</taxon>
    </lineage>
</organism>
<comment type="similarity">
    <text evidence="2">Belongs to the nitroreductase family.</text>
</comment>
<name>A0A7I8D585_9BACL</name>
<dbReference type="InterPro" id="IPR029479">
    <property type="entry name" value="Nitroreductase"/>
</dbReference>
<keyword evidence="6" id="KW-0560">Oxidoreductase</keyword>
<dbReference type="Pfam" id="PF00881">
    <property type="entry name" value="Nitroreductase"/>
    <property type="match status" value="1"/>
</dbReference>
<sequence>MSQTGNVLETIRTRRTIKTFKPDPVARELLQELLNAASWAPNHRMTEPWQVLFVGPETRAKLHHKTDFGGAPVLLAILCEPGKTEIDQEEHYAAVACFITNFMLAAWEKGIGTGWSSLAASQHVRELLGVQEGTKVVGLLPVGYPAEVPSPKERTPMEQKIKYLP</sequence>
<keyword evidence="5" id="KW-0521">NADP</keyword>
<feature type="domain" description="Nitroreductase" evidence="8">
    <location>
        <begin position="61"/>
        <end position="144"/>
    </location>
</feature>